<dbReference type="EMBL" id="GFAC01007067">
    <property type="protein sequence ID" value="JAT92121.1"/>
    <property type="molecule type" value="mRNA"/>
</dbReference>
<dbReference type="SUPFAM" id="SSF56801">
    <property type="entry name" value="Acetyl-CoA synthetase-like"/>
    <property type="match status" value="1"/>
</dbReference>
<dbReference type="PANTHER" id="PTHR24096">
    <property type="entry name" value="LONG-CHAIN-FATTY-ACID--COA LIGASE"/>
    <property type="match status" value="1"/>
</dbReference>
<dbReference type="AlphaFoldDB" id="A0A1E1WZA6"/>
<protein>
    <submittedName>
        <fullName evidence="2">Putative acyl-coa synthetase</fullName>
    </submittedName>
</protein>
<dbReference type="PANTHER" id="PTHR24096:SF422">
    <property type="entry name" value="BCDNA.GH02901"/>
    <property type="match status" value="1"/>
</dbReference>
<dbReference type="Pfam" id="PF13193">
    <property type="entry name" value="AMP-binding_C"/>
    <property type="match status" value="1"/>
</dbReference>
<organism evidence="2">
    <name type="scientific">Amblyomma aureolatum</name>
    <dbReference type="NCBI Taxonomy" id="187763"/>
    <lineage>
        <taxon>Eukaryota</taxon>
        <taxon>Metazoa</taxon>
        <taxon>Ecdysozoa</taxon>
        <taxon>Arthropoda</taxon>
        <taxon>Chelicerata</taxon>
        <taxon>Arachnida</taxon>
        <taxon>Acari</taxon>
        <taxon>Parasitiformes</taxon>
        <taxon>Ixodida</taxon>
        <taxon>Ixodoidea</taxon>
        <taxon>Ixodidae</taxon>
        <taxon>Amblyomminae</taxon>
        <taxon>Amblyomma</taxon>
    </lineage>
</organism>
<evidence type="ECO:0000313" key="2">
    <source>
        <dbReference type="EMBL" id="JAT92121.1"/>
    </source>
</evidence>
<feature type="domain" description="AMP-binding enzyme C-terminal" evidence="1">
    <location>
        <begin position="9"/>
        <end position="88"/>
    </location>
</feature>
<accession>A0A1E1WZA6</accession>
<proteinExistence type="evidence at transcript level"/>
<dbReference type="GO" id="GO:0016405">
    <property type="term" value="F:CoA-ligase activity"/>
    <property type="evidence" value="ECO:0007669"/>
    <property type="project" value="TreeGrafter"/>
</dbReference>
<dbReference type="InterPro" id="IPR045851">
    <property type="entry name" value="AMP-bd_C_sf"/>
</dbReference>
<dbReference type="InterPro" id="IPR025110">
    <property type="entry name" value="AMP-bd_C"/>
</dbReference>
<dbReference type="Gene3D" id="3.30.300.30">
    <property type="match status" value="1"/>
</dbReference>
<reference evidence="2" key="1">
    <citation type="journal article" date="2017" name="Front. Cell. Infect. Microbiol.">
        <title>The Distinct Transcriptional Response of the Midgut of Amblyomma sculptum and Amblyomma aureolatum Ticks to Rickettsia rickettsii Correlates to Their Differences in Susceptibility to Infection.</title>
        <authorList>
            <person name="Martins L.A."/>
            <person name="Galletti M.F.B.M."/>
            <person name="Ribeiro J.M."/>
            <person name="Fujita A."/>
            <person name="Costa F.B."/>
            <person name="Labruna M.B."/>
            <person name="Daffre S."/>
            <person name="Fogaca A.C."/>
        </authorList>
    </citation>
    <scope>NUCLEOTIDE SEQUENCE</scope>
</reference>
<sequence>MDQQVPPAELEDLLVQHRAVKEVVVAGVPHREYGEAARAFVVLFQDIAASDDLKKELSKLVADQSSFHKHLHGGIEFVESIPKSDTGKNLRRALRDAYLKSHKDAGI</sequence>
<name>A0A1E1WZA6_9ACAR</name>
<evidence type="ECO:0000259" key="1">
    <source>
        <dbReference type="Pfam" id="PF13193"/>
    </source>
</evidence>